<evidence type="ECO:0000313" key="2">
    <source>
        <dbReference type="Proteomes" id="UP001303046"/>
    </source>
</evidence>
<sequence length="69" mass="7811">MALIVGQPNKLMCLLFNQKGINRTLFTFFSTHMSQNILYDEADTSVTIIQPSNSSTSPLIREFGSEKER</sequence>
<accession>A0ABR1EWK4</accession>
<gene>
    <name evidence="1" type="primary">Necator_chrX.g26485</name>
    <name evidence="1" type="ORF">RB195_026318</name>
</gene>
<name>A0ABR1EWK4_NECAM</name>
<dbReference type="Proteomes" id="UP001303046">
    <property type="component" value="Unassembled WGS sequence"/>
</dbReference>
<keyword evidence="2" id="KW-1185">Reference proteome</keyword>
<evidence type="ECO:0000313" key="1">
    <source>
        <dbReference type="EMBL" id="KAK6766978.1"/>
    </source>
</evidence>
<organism evidence="1 2">
    <name type="scientific">Necator americanus</name>
    <name type="common">Human hookworm</name>
    <dbReference type="NCBI Taxonomy" id="51031"/>
    <lineage>
        <taxon>Eukaryota</taxon>
        <taxon>Metazoa</taxon>
        <taxon>Ecdysozoa</taxon>
        <taxon>Nematoda</taxon>
        <taxon>Chromadorea</taxon>
        <taxon>Rhabditida</taxon>
        <taxon>Rhabditina</taxon>
        <taxon>Rhabditomorpha</taxon>
        <taxon>Strongyloidea</taxon>
        <taxon>Ancylostomatidae</taxon>
        <taxon>Bunostominae</taxon>
        <taxon>Necator</taxon>
    </lineage>
</organism>
<protein>
    <submittedName>
        <fullName evidence="1">Uncharacterized protein</fullName>
    </submittedName>
</protein>
<proteinExistence type="predicted"/>
<dbReference type="EMBL" id="JAVFWL010000006">
    <property type="protein sequence ID" value="KAK6766978.1"/>
    <property type="molecule type" value="Genomic_DNA"/>
</dbReference>
<reference evidence="1 2" key="1">
    <citation type="submission" date="2023-08" db="EMBL/GenBank/DDBJ databases">
        <title>A Necator americanus chromosomal reference genome.</title>
        <authorList>
            <person name="Ilik V."/>
            <person name="Petrzelkova K.J."/>
            <person name="Pardy F."/>
            <person name="Fuh T."/>
            <person name="Niatou-Singa F.S."/>
            <person name="Gouil Q."/>
            <person name="Baker L."/>
            <person name="Ritchie M.E."/>
            <person name="Jex A.R."/>
            <person name="Gazzola D."/>
            <person name="Li H."/>
            <person name="Toshio Fujiwara R."/>
            <person name="Zhan B."/>
            <person name="Aroian R.V."/>
            <person name="Pafco B."/>
            <person name="Schwarz E.M."/>
        </authorList>
    </citation>
    <scope>NUCLEOTIDE SEQUENCE [LARGE SCALE GENOMIC DNA]</scope>
    <source>
        <strain evidence="1 2">Aroian</strain>
        <tissue evidence="1">Whole animal</tissue>
    </source>
</reference>
<comment type="caution">
    <text evidence="1">The sequence shown here is derived from an EMBL/GenBank/DDBJ whole genome shotgun (WGS) entry which is preliminary data.</text>
</comment>